<accession>A0A3B0TZP1</accession>
<gene>
    <name evidence="1" type="ORF">MNBD_BACTEROID01-141</name>
</gene>
<protein>
    <submittedName>
        <fullName evidence="1">Uncharacterized protein</fullName>
    </submittedName>
</protein>
<sequence>MAPFPVFQGSVNLPATRPMEQRGDESVYPWIYTDASPHAATTFQAPPRPSVPLFRPQEPMGPPEFYDISLSACHGLRTPADLPIQANKDVLVLPSVYVKTLGIRNSSFRSCTSTSGSAISPTAYRIPCVRFTCIVRPVLLLKGSATGATLGTGGWLTLTLRGLTPRQICRALLGATTSRITCLKQIYRPSWIMVDEIELARAVAKTASCLGSVCMRLFSIKYFF</sequence>
<proteinExistence type="predicted"/>
<dbReference type="AlphaFoldDB" id="A0A3B0TZP1"/>
<dbReference type="EMBL" id="UOEP01000030">
    <property type="protein sequence ID" value="VAW14014.1"/>
    <property type="molecule type" value="Genomic_DNA"/>
</dbReference>
<reference evidence="1" key="1">
    <citation type="submission" date="2018-06" db="EMBL/GenBank/DDBJ databases">
        <authorList>
            <person name="Zhirakovskaya E."/>
        </authorList>
    </citation>
    <scope>NUCLEOTIDE SEQUENCE</scope>
</reference>
<evidence type="ECO:0000313" key="1">
    <source>
        <dbReference type="EMBL" id="VAW14014.1"/>
    </source>
</evidence>
<organism evidence="1">
    <name type="scientific">hydrothermal vent metagenome</name>
    <dbReference type="NCBI Taxonomy" id="652676"/>
    <lineage>
        <taxon>unclassified sequences</taxon>
        <taxon>metagenomes</taxon>
        <taxon>ecological metagenomes</taxon>
    </lineage>
</organism>
<name>A0A3B0TZP1_9ZZZZ</name>